<evidence type="ECO:0000313" key="3">
    <source>
        <dbReference type="Proteomes" id="UP000001876"/>
    </source>
</evidence>
<name>C1N4R2_MICPC</name>
<dbReference type="InterPro" id="IPR006016">
    <property type="entry name" value="UspA"/>
</dbReference>
<dbReference type="RefSeq" id="XP_003062836.1">
    <property type="nucleotide sequence ID" value="XM_003062790.1"/>
</dbReference>
<keyword evidence="3" id="KW-1185">Reference proteome</keyword>
<protein>
    <submittedName>
        <fullName evidence="2">Predicted protein</fullName>
    </submittedName>
</protein>
<dbReference type="AlphaFoldDB" id="C1N4R2"/>
<accession>C1N4R2</accession>
<reference evidence="2 3" key="1">
    <citation type="journal article" date="2009" name="Science">
        <title>Green evolution and dynamic adaptations revealed by genomes of the marine picoeukaryotes Micromonas.</title>
        <authorList>
            <person name="Worden A.Z."/>
            <person name="Lee J.H."/>
            <person name="Mock T."/>
            <person name="Rouze P."/>
            <person name="Simmons M.P."/>
            <person name="Aerts A.L."/>
            <person name="Allen A.E."/>
            <person name="Cuvelier M.L."/>
            <person name="Derelle E."/>
            <person name="Everett M.V."/>
            <person name="Foulon E."/>
            <person name="Grimwood J."/>
            <person name="Gundlach H."/>
            <person name="Henrissat B."/>
            <person name="Napoli C."/>
            <person name="McDonald S.M."/>
            <person name="Parker M.S."/>
            <person name="Rombauts S."/>
            <person name="Salamov A."/>
            <person name="Von Dassow P."/>
            <person name="Badger J.H."/>
            <person name="Coutinho P.M."/>
            <person name="Demir E."/>
            <person name="Dubchak I."/>
            <person name="Gentemann C."/>
            <person name="Eikrem W."/>
            <person name="Gready J.E."/>
            <person name="John U."/>
            <person name="Lanier W."/>
            <person name="Lindquist E.A."/>
            <person name="Lucas S."/>
            <person name="Mayer K.F."/>
            <person name="Moreau H."/>
            <person name="Not F."/>
            <person name="Otillar R."/>
            <person name="Panaud O."/>
            <person name="Pangilinan J."/>
            <person name="Paulsen I."/>
            <person name="Piegu B."/>
            <person name="Poliakov A."/>
            <person name="Robbens S."/>
            <person name="Schmutz J."/>
            <person name="Toulza E."/>
            <person name="Wyss T."/>
            <person name="Zelensky A."/>
            <person name="Zhou K."/>
            <person name="Armbrust E.V."/>
            <person name="Bhattacharya D."/>
            <person name="Goodenough U.W."/>
            <person name="Van de Peer Y."/>
            <person name="Grigoriev I.V."/>
        </authorList>
    </citation>
    <scope>NUCLEOTIDE SEQUENCE [LARGE SCALE GENOMIC DNA]</scope>
    <source>
        <strain evidence="2 3">CCMP1545</strain>
    </source>
</reference>
<dbReference type="Pfam" id="PF00582">
    <property type="entry name" value="Usp"/>
    <property type="match status" value="1"/>
</dbReference>
<organism evidence="3">
    <name type="scientific">Micromonas pusilla (strain CCMP1545)</name>
    <name type="common">Picoplanktonic green alga</name>
    <dbReference type="NCBI Taxonomy" id="564608"/>
    <lineage>
        <taxon>Eukaryota</taxon>
        <taxon>Viridiplantae</taxon>
        <taxon>Chlorophyta</taxon>
        <taxon>Mamiellophyceae</taxon>
        <taxon>Mamiellales</taxon>
        <taxon>Mamiellaceae</taxon>
        <taxon>Micromonas</taxon>
    </lineage>
</organism>
<evidence type="ECO:0000313" key="2">
    <source>
        <dbReference type="EMBL" id="EEH52775.1"/>
    </source>
</evidence>
<dbReference type="SUPFAM" id="SSF52402">
    <property type="entry name" value="Adenine nucleotide alpha hydrolases-like"/>
    <property type="match status" value="1"/>
</dbReference>
<dbReference type="GeneID" id="9688276"/>
<proteinExistence type="predicted"/>
<evidence type="ECO:0000259" key="1">
    <source>
        <dbReference type="Pfam" id="PF00582"/>
    </source>
</evidence>
<feature type="domain" description="UspA" evidence="1">
    <location>
        <begin position="32"/>
        <end position="158"/>
    </location>
</feature>
<sequence length="162" mass="16907">MGSTSDGSLRTTNVSVAVVKSTSYDVKRGGAKTFMLATDDSPAARVAFALLVTKLATPATNDAIKIFTAVGGERGEDIVAKYAAECARLGFAKCETRAECHEKRVEAGESVSDAILKAARAWEADALLLGTNAFSSKTLGSVSDGCAQEARCTTIVVKDPRV</sequence>
<dbReference type="OrthoDB" id="843225at2759"/>
<dbReference type="Proteomes" id="UP000001876">
    <property type="component" value="Unassembled WGS sequence"/>
</dbReference>
<dbReference type="Gene3D" id="3.40.50.12370">
    <property type="match status" value="1"/>
</dbReference>
<dbReference type="KEGG" id="mpp:MICPUCDRAFT_52652"/>
<gene>
    <name evidence="2" type="ORF">MICPUCDRAFT_52652</name>
</gene>
<dbReference type="EMBL" id="GG663747">
    <property type="protein sequence ID" value="EEH52775.1"/>
    <property type="molecule type" value="Genomic_DNA"/>
</dbReference>